<dbReference type="GO" id="GO:0005921">
    <property type="term" value="C:gap junction"/>
    <property type="evidence" value="ECO:0007669"/>
    <property type="project" value="UniProtKB-SubCell"/>
</dbReference>
<dbReference type="GeneID" id="113211319"/>
<evidence type="ECO:0000256" key="10">
    <source>
        <dbReference type="ARBA" id="ARBA00023136"/>
    </source>
</evidence>
<comment type="function">
    <text evidence="12">Structural component of the gap junctions.</text>
</comment>
<keyword evidence="3 12" id="KW-0813">Transport</keyword>
<dbReference type="GO" id="GO:0005886">
    <property type="term" value="C:plasma membrane"/>
    <property type="evidence" value="ECO:0007669"/>
    <property type="project" value="UniProtKB-SubCell"/>
</dbReference>
<keyword evidence="6" id="KW-0303">Gap junction</keyword>
<feature type="transmembrane region" description="Helical" evidence="12">
    <location>
        <begin position="180"/>
        <end position="201"/>
    </location>
</feature>
<accession>A0A6J1SWZ3</accession>
<evidence type="ECO:0000256" key="6">
    <source>
        <dbReference type="ARBA" id="ARBA00022868"/>
    </source>
</evidence>
<name>A0A6J1SWZ3_FRAOC</name>
<keyword evidence="13" id="KW-1185">Reference proteome</keyword>
<evidence type="ECO:0000256" key="5">
    <source>
        <dbReference type="ARBA" id="ARBA00022692"/>
    </source>
</evidence>
<dbReference type="InterPro" id="IPR000990">
    <property type="entry name" value="Innexin"/>
</dbReference>
<keyword evidence="4" id="KW-1003">Cell membrane</keyword>
<evidence type="ECO:0000256" key="8">
    <source>
        <dbReference type="ARBA" id="ARBA00022989"/>
    </source>
</evidence>
<dbReference type="RefSeq" id="XP_026285443.2">
    <property type="nucleotide sequence ID" value="XM_026429658.2"/>
</dbReference>
<dbReference type="PANTHER" id="PTHR11893">
    <property type="entry name" value="INNEXIN"/>
    <property type="match status" value="1"/>
</dbReference>
<dbReference type="OrthoDB" id="5867527at2759"/>
<evidence type="ECO:0000256" key="1">
    <source>
        <dbReference type="ARBA" id="ARBA00004610"/>
    </source>
</evidence>
<dbReference type="PANTHER" id="PTHR11893:SF41">
    <property type="entry name" value="INNEXIN INX2"/>
    <property type="match status" value="1"/>
</dbReference>
<keyword evidence="8 12" id="KW-1133">Transmembrane helix</keyword>
<comment type="subcellular location">
    <subcellularLocation>
        <location evidence="1">Cell junction</location>
        <location evidence="1">Gap junction</location>
    </subcellularLocation>
    <subcellularLocation>
        <location evidence="2 12">Cell membrane</location>
        <topology evidence="2 12">Multi-pass membrane protein</topology>
    </subcellularLocation>
</comment>
<dbReference type="Proteomes" id="UP000504606">
    <property type="component" value="Unplaced"/>
</dbReference>
<evidence type="ECO:0000256" key="2">
    <source>
        <dbReference type="ARBA" id="ARBA00004651"/>
    </source>
</evidence>
<dbReference type="AlphaFoldDB" id="A0A6J1SWZ3"/>
<keyword evidence="10 12" id="KW-0472">Membrane</keyword>
<evidence type="ECO:0000256" key="11">
    <source>
        <dbReference type="ARBA" id="ARBA00023303"/>
    </source>
</evidence>
<feature type="transmembrane region" description="Helical" evidence="12">
    <location>
        <begin position="271"/>
        <end position="292"/>
    </location>
</feature>
<dbReference type="PRINTS" id="PR01262">
    <property type="entry name" value="INNEXIN"/>
</dbReference>
<protein>
    <recommendedName>
        <fullName evidence="12">Innexin</fullName>
    </recommendedName>
</protein>
<reference evidence="14" key="1">
    <citation type="submission" date="2025-08" db="UniProtKB">
        <authorList>
            <consortium name="RefSeq"/>
        </authorList>
    </citation>
    <scope>IDENTIFICATION</scope>
    <source>
        <tissue evidence="14">Whole organism</tissue>
    </source>
</reference>
<evidence type="ECO:0000256" key="3">
    <source>
        <dbReference type="ARBA" id="ARBA00022448"/>
    </source>
</evidence>
<sequence>MFDVFKPAKELIKIKPDSVRIDNYVFKLHYQATFIILLAFSLLVTAKQFVGDPIACIVEEKGAVPQVVMDTFCWISSTFTIPNLNNGRVGTDVIQPGVASHTDQDEVKFHKYYQWVCIALFFQSILFYVPRYIWKICEGGRMKTLALNLNSPIVTEEVKRDRKKLLVDYFVSHFHQQNSYAFRFFICEALNLVNVVGQMHFMDLFLDGEFSTYGSDVVKFTEMDFEERSDPMSRVFPKVTKCTFHKFGPSGSLQTIDSLCVLPLNVVNEKIYVFLWFWFVLLSIVTSLMIVYRMCVICFMKMRTYLLYSRYCLGSFEEIEIITKKCQIGDWFILYQLSRNIDPLIFKELISELSEKLKDKQRRDAYLKNAEKLEDKQHEDCFIKNKHIIFV</sequence>
<gene>
    <name evidence="14" type="primary">LOC113211319</name>
    <name evidence="12" type="synonym">inx</name>
</gene>
<evidence type="ECO:0000256" key="4">
    <source>
        <dbReference type="ARBA" id="ARBA00022475"/>
    </source>
</evidence>
<evidence type="ECO:0000256" key="9">
    <source>
        <dbReference type="ARBA" id="ARBA00023065"/>
    </source>
</evidence>
<proteinExistence type="inferred from homology"/>
<dbReference type="Pfam" id="PF00876">
    <property type="entry name" value="Innexin"/>
    <property type="match status" value="1"/>
</dbReference>
<feature type="transmembrane region" description="Helical" evidence="12">
    <location>
        <begin position="24"/>
        <end position="44"/>
    </location>
</feature>
<feature type="transmembrane region" description="Helical" evidence="12">
    <location>
        <begin position="112"/>
        <end position="134"/>
    </location>
</feature>
<keyword evidence="11 12" id="KW-0407">Ion channel</keyword>
<dbReference type="KEGG" id="foc:113211319"/>
<evidence type="ECO:0000256" key="12">
    <source>
        <dbReference type="RuleBase" id="RU010713"/>
    </source>
</evidence>
<dbReference type="PROSITE" id="PS51013">
    <property type="entry name" value="PANNEXIN"/>
    <property type="match status" value="1"/>
</dbReference>
<organism evidence="13 14">
    <name type="scientific">Frankliniella occidentalis</name>
    <name type="common">Western flower thrips</name>
    <name type="synonym">Euthrips occidentalis</name>
    <dbReference type="NCBI Taxonomy" id="133901"/>
    <lineage>
        <taxon>Eukaryota</taxon>
        <taxon>Metazoa</taxon>
        <taxon>Ecdysozoa</taxon>
        <taxon>Arthropoda</taxon>
        <taxon>Hexapoda</taxon>
        <taxon>Insecta</taxon>
        <taxon>Pterygota</taxon>
        <taxon>Neoptera</taxon>
        <taxon>Paraneoptera</taxon>
        <taxon>Thysanoptera</taxon>
        <taxon>Terebrantia</taxon>
        <taxon>Thripoidea</taxon>
        <taxon>Thripidae</taxon>
        <taxon>Frankliniella</taxon>
    </lineage>
</organism>
<evidence type="ECO:0000313" key="13">
    <source>
        <dbReference type="Proteomes" id="UP000504606"/>
    </source>
</evidence>
<keyword evidence="9 12" id="KW-0406">Ion transport</keyword>
<dbReference type="GO" id="GO:0034220">
    <property type="term" value="P:monoatomic ion transmembrane transport"/>
    <property type="evidence" value="ECO:0007669"/>
    <property type="project" value="UniProtKB-KW"/>
</dbReference>
<keyword evidence="7" id="KW-0965">Cell junction</keyword>
<comment type="similarity">
    <text evidence="12">Belongs to the pannexin family.</text>
</comment>
<evidence type="ECO:0000313" key="14">
    <source>
        <dbReference type="RefSeq" id="XP_026285443.2"/>
    </source>
</evidence>
<dbReference type="GO" id="GO:0005243">
    <property type="term" value="F:gap junction channel activity"/>
    <property type="evidence" value="ECO:0007669"/>
    <property type="project" value="TreeGrafter"/>
</dbReference>
<evidence type="ECO:0000256" key="7">
    <source>
        <dbReference type="ARBA" id="ARBA00022949"/>
    </source>
</evidence>
<dbReference type="GO" id="GO:0007602">
    <property type="term" value="P:phototransduction"/>
    <property type="evidence" value="ECO:0007669"/>
    <property type="project" value="TreeGrafter"/>
</dbReference>
<keyword evidence="5 12" id="KW-0812">Transmembrane</keyword>